<dbReference type="InterPro" id="IPR016035">
    <property type="entry name" value="Acyl_Trfase/lysoPLipase"/>
</dbReference>
<dbReference type="InterPro" id="IPR020841">
    <property type="entry name" value="PKS_Beta-ketoAc_synthase_dom"/>
</dbReference>
<dbReference type="Pfam" id="PF21089">
    <property type="entry name" value="PKS_DH_N"/>
    <property type="match status" value="1"/>
</dbReference>
<dbReference type="STRING" id="1408163.A0A0F4YMD5"/>
<sequence>MPGLTNGSTTDGELLEPIAVIGFSLKYPQDADSPASFWKMLEERRCAMTEWPKDRINLEPFTGSSLKRSPPGAHFLKQDLGVFDASFFGMSATEAMAVDPQQRWLLETAYHALENAGIPMEQAYGTRTAVYSGSMADDYKHLIIHDAENMPKYAATGVCMNMVANRLSWFFNFHGPSVNLDSACSSSLMALDLACQGLRSRDSDMALVTGSSLILAVESVVSLMNMNFLSPDGRCFTFDERANGYSRGEGFGVVVIKRLSDAIRDGNIIRAVIRSTGSNQDGYTPGLTQPSKEAQARLIVDTYRKAGLDFSETRFFEAHGTGTPVGDPIEAAAIGSVFRTSRSPEDPLYVGAVKSNIGHSEGGAGVAGLIKTIMVLEKGIIPPNANFERLNPEIDAEFLNLKVVTPWPTKGLRRASVASFGFGGSNAHAILDDAYHYLTSRGLTASHCSVRDPPSLGNGSVPRALQNGFTRAVNGVSEASEGIASNGTNGVNGVNGIHPSDDSGTQKALTNGHANGKTGNKSRHRVFVWSAQDEGGISRLVDVYQDYFNGLSSKRLNQHEYLDQLATTLAFKRSRLSWRAFAIADSLEALKDLGRIISKPIQQSKNLGIGYIFTGQGAQYHRMGISLVHYPVFRQTLEMCDEAFRGLGAPWSLLDRLEDGGESFDINDPQYAQPLTTAVQIALVELLSSFGVHPVTVVGHSSGEIAAAYAVNGLSLQSACQVSYYRGKYANQLKKTSSAGAMLAVNLSETDVEPYIRDVKAQSDDDRTLHIACINSPSNVTVSGSKELIERLKTTLDADGIPSNLLRTGVAYHSLQMLEVASAYKSSLRGLSSGEGKKKALKRPTMISSVTGQEVKDLSILVSADYWVDNMTGVVRFSQALAGAIAQNGSSSGHRKLGSTKKQAVHDLIEIGPHPALQRYVREILDASSARGAVRYNPTLDRRSLSPQTLLNTLGMLHSLGYPIALDEVNQTPNTTKAPCEAGSALVDLPEYPFNHSRRYWFETPSTRNVRLRSHGKLELLGTPAPESTPLEAKWRKFFNVTETPWIEEHRVNGKPIYPAAGMVIMAIEGARQLADPQHAIAGFFLRDATFTHPIAINTDGQTEVHLHMRPTRSGLEKGMPTYEYRIYTRDGEQMRENCRGSLSIQYENSSSPADWKSGDEIGIQEAEYYRQRWEDAVRSCTRSVPADKMYEACKANGLDYGPSFRPLHNLAWDGQGLAVGEIRSFQWTPEQSQNRPEPHVVHPTTLDAAGQL</sequence>
<keyword evidence="3" id="KW-0808">Transferase</keyword>
<proteinExistence type="predicted"/>
<dbReference type="PANTHER" id="PTHR43775:SF29">
    <property type="entry name" value="ASPERFURANONE POLYKETIDE SYNTHASE AFOG-RELATED"/>
    <property type="match status" value="1"/>
</dbReference>
<evidence type="ECO:0000259" key="9">
    <source>
        <dbReference type="PROSITE" id="PS52019"/>
    </source>
</evidence>
<feature type="domain" description="PKS/mFAS DH" evidence="9">
    <location>
        <begin position="1018"/>
        <end position="1253"/>
    </location>
</feature>
<dbReference type="GO" id="GO:0004315">
    <property type="term" value="F:3-oxoacyl-[acyl-carrier-protein] synthase activity"/>
    <property type="evidence" value="ECO:0007669"/>
    <property type="project" value="InterPro"/>
</dbReference>
<feature type="region of interest" description="N-terminal hotdog fold" evidence="6">
    <location>
        <begin position="1018"/>
        <end position="1150"/>
    </location>
</feature>
<dbReference type="GO" id="GO:0016491">
    <property type="term" value="F:oxidoreductase activity"/>
    <property type="evidence" value="ECO:0007669"/>
    <property type="project" value="UniProtKB-KW"/>
</dbReference>
<dbReference type="InterPro" id="IPR016036">
    <property type="entry name" value="Malonyl_transacylase_ACP-bd"/>
</dbReference>
<feature type="region of interest" description="Disordered" evidence="7">
    <location>
        <begin position="481"/>
        <end position="520"/>
    </location>
</feature>
<dbReference type="SMART" id="SM00827">
    <property type="entry name" value="PKS_AT"/>
    <property type="match status" value="1"/>
</dbReference>
<keyword evidence="11" id="KW-1185">Reference proteome</keyword>
<name>A0A0F4YMD5_RASE3</name>
<dbReference type="GO" id="GO:0006633">
    <property type="term" value="P:fatty acid biosynthetic process"/>
    <property type="evidence" value="ECO:0007669"/>
    <property type="project" value="InterPro"/>
</dbReference>
<dbReference type="SUPFAM" id="SSF52151">
    <property type="entry name" value="FabD/lysophospholipase-like"/>
    <property type="match status" value="1"/>
</dbReference>
<evidence type="ECO:0000259" key="8">
    <source>
        <dbReference type="PROSITE" id="PS52004"/>
    </source>
</evidence>
<dbReference type="Gene3D" id="3.10.129.110">
    <property type="entry name" value="Polyketide synthase dehydratase"/>
    <property type="match status" value="1"/>
</dbReference>
<dbReference type="GeneID" id="25319079"/>
<dbReference type="PANTHER" id="PTHR43775">
    <property type="entry name" value="FATTY ACID SYNTHASE"/>
    <property type="match status" value="1"/>
</dbReference>
<dbReference type="Pfam" id="PF00698">
    <property type="entry name" value="Acyl_transf_1"/>
    <property type="match status" value="1"/>
</dbReference>
<feature type="non-terminal residue" evidence="10">
    <location>
        <position position="1253"/>
    </location>
</feature>
<dbReference type="InterPro" id="IPR050091">
    <property type="entry name" value="PKS_NRPS_Biosynth_Enz"/>
</dbReference>
<protein>
    <submittedName>
        <fullName evidence="10">Polyketide synthase</fullName>
    </submittedName>
</protein>
<dbReference type="Pfam" id="PF02801">
    <property type="entry name" value="Ketoacyl-synt_C"/>
    <property type="match status" value="1"/>
</dbReference>
<dbReference type="InterPro" id="IPR016039">
    <property type="entry name" value="Thiolase-like"/>
</dbReference>
<dbReference type="InterPro" id="IPR014031">
    <property type="entry name" value="Ketoacyl_synth_C"/>
</dbReference>
<keyword evidence="4" id="KW-0560">Oxidoreductase</keyword>
<dbReference type="Pfam" id="PF14765">
    <property type="entry name" value="PS-DH"/>
    <property type="match status" value="1"/>
</dbReference>
<dbReference type="InterPro" id="IPR049552">
    <property type="entry name" value="PKS_DH_N"/>
</dbReference>
<dbReference type="SUPFAM" id="SSF55048">
    <property type="entry name" value="Probable ACP-binding domain of malonyl-CoA ACP transacylase"/>
    <property type="match status" value="1"/>
</dbReference>
<evidence type="ECO:0000256" key="1">
    <source>
        <dbReference type="ARBA" id="ARBA00022450"/>
    </source>
</evidence>
<evidence type="ECO:0000313" key="11">
    <source>
        <dbReference type="Proteomes" id="UP000053958"/>
    </source>
</evidence>
<dbReference type="Gene3D" id="3.40.47.10">
    <property type="match status" value="1"/>
</dbReference>
<feature type="domain" description="Ketosynthase family 3 (KS3)" evidence="8">
    <location>
        <begin position="15"/>
        <end position="433"/>
    </location>
</feature>
<dbReference type="GO" id="GO:0004312">
    <property type="term" value="F:fatty acid synthase activity"/>
    <property type="evidence" value="ECO:0007669"/>
    <property type="project" value="TreeGrafter"/>
</dbReference>
<accession>A0A0F4YMD5</accession>
<evidence type="ECO:0000256" key="5">
    <source>
        <dbReference type="ARBA" id="ARBA00023268"/>
    </source>
</evidence>
<dbReference type="AlphaFoldDB" id="A0A0F4YMD5"/>
<dbReference type="InterPro" id="IPR001227">
    <property type="entry name" value="Ac_transferase_dom_sf"/>
</dbReference>
<dbReference type="Gene3D" id="3.30.70.3290">
    <property type="match status" value="1"/>
</dbReference>
<dbReference type="InterPro" id="IPR014043">
    <property type="entry name" value="Acyl_transferase_dom"/>
</dbReference>
<keyword evidence="5" id="KW-0511">Multifunctional enzyme</keyword>
<feature type="active site" description="Proton acceptor; for dehydratase activity" evidence="6">
    <location>
        <position position="1050"/>
    </location>
</feature>
<evidence type="ECO:0000313" key="10">
    <source>
        <dbReference type="EMBL" id="KKA19255.1"/>
    </source>
</evidence>
<dbReference type="CDD" id="cd00833">
    <property type="entry name" value="PKS"/>
    <property type="match status" value="1"/>
</dbReference>
<dbReference type="Gene3D" id="3.40.366.10">
    <property type="entry name" value="Malonyl-Coenzyme A Acyl Carrier Protein, domain 2"/>
    <property type="match status" value="1"/>
</dbReference>
<dbReference type="RefSeq" id="XP_013325867.1">
    <property type="nucleotide sequence ID" value="XM_013470413.1"/>
</dbReference>
<dbReference type="SUPFAM" id="SSF53901">
    <property type="entry name" value="Thiolase-like"/>
    <property type="match status" value="1"/>
</dbReference>
<dbReference type="InterPro" id="IPR014030">
    <property type="entry name" value="Ketoacyl_synth_N"/>
</dbReference>
<feature type="region of interest" description="C-terminal hotdog fold" evidence="6">
    <location>
        <begin position="1182"/>
        <end position="1253"/>
    </location>
</feature>
<dbReference type="InterPro" id="IPR018201">
    <property type="entry name" value="Ketoacyl_synth_AS"/>
</dbReference>
<keyword evidence="2" id="KW-0597">Phosphoprotein</keyword>
<dbReference type="GO" id="GO:0044550">
    <property type="term" value="P:secondary metabolite biosynthetic process"/>
    <property type="evidence" value="ECO:0007669"/>
    <property type="project" value="UniProtKB-ARBA"/>
</dbReference>
<dbReference type="SMART" id="SM00826">
    <property type="entry name" value="PKS_DH"/>
    <property type="match status" value="1"/>
</dbReference>
<dbReference type="OrthoDB" id="329835at2759"/>
<dbReference type="InterPro" id="IPR020807">
    <property type="entry name" value="PKS_DH"/>
</dbReference>
<feature type="compositionally biased region" description="Polar residues" evidence="7">
    <location>
        <begin position="502"/>
        <end position="519"/>
    </location>
</feature>
<evidence type="ECO:0000256" key="6">
    <source>
        <dbReference type="PROSITE-ProRule" id="PRU01363"/>
    </source>
</evidence>
<evidence type="ECO:0000256" key="2">
    <source>
        <dbReference type="ARBA" id="ARBA00022553"/>
    </source>
</evidence>
<reference evidence="10 11" key="1">
    <citation type="submission" date="2015-04" db="EMBL/GenBank/DDBJ databases">
        <authorList>
            <person name="Heijne W.H."/>
            <person name="Fedorova N.D."/>
            <person name="Nierman W.C."/>
            <person name="Vollebregt A.W."/>
            <person name="Zhao Z."/>
            <person name="Wu L."/>
            <person name="Kumar M."/>
            <person name="Stam H."/>
            <person name="van den Berg M.A."/>
            <person name="Pel H.J."/>
        </authorList>
    </citation>
    <scope>NUCLEOTIDE SEQUENCE [LARGE SCALE GENOMIC DNA]</scope>
    <source>
        <strain evidence="10 11">CBS 393.64</strain>
    </source>
</reference>
<dbReference type="PROSITE" id="PS00606">
    <property type="entry name" value="KS3_1"/>
    <property type="match status" value="1"/>
</dbReference>
<dbReference type="InterPro" id="IPR049551">
    <property type="entry name" value="PKS_DH_C"/>
</dbReference>
<feature type="active site" description="Proton donor; for dehydratase activity" evidence="6">
    <location>
        <position position="1248"/>
    </location>
</feature>
<dbReference type="InterPro" id="IPR049900">
    <property type="entry name" value="PKS_mFAS_DH"/>
</dbReference>
<keyword evidence="1" id="KW-0596">Phosphopantetheine</keyword>
<evidence type="ECO:0000256" key="3">
    <source>
        <dbReference type="ARBA" id="ARBA00022679"/>
    </source>
</evidence>
<dbReference type="PROSITE" id="PS52004">
    <property type="entry name" value="KS3_2"/>
    <property type="match status" value="1"/>
</dbReference>
<dbReference type="Pfam" id="PF00109">
    <property type="entry name" value="ketoacyl-synt"/>
    <property type="match status" value="1"/>
</dbReference>
<evidence type="ECO:0000256" key="4">
    <source>
        <dbReference type="ARBA" id="ARBA00023002"/>
    </source>
</evidence>
<feature type="compositionally biased region" description="Low complexity" evidence="7">
    <location>
        <begin position="486"/>
        <end position="496"/>
    </location>
</feature>
<dbReference type="InterPro" id="IPR042104">
    <property type="entry name" value="PKS_dehydratase_sf"/>
</dbReference>
<comment type="caution">
    <text evidence="10">The sequence shown here is derived from an EMBL/GenBank/DDBJ whole genome shotgun (WGS) entry which is preliminary data.</text>
</comment>
<evidence type="ECO:0000256" key="7">
    <source>
        <dbReference type="SAM" id="MobiDB-lite"/>
    </source>
</evidence>
<dbReference type="PROSITE" id="PS52019">
    <property type="entry name" value="PKS_MFAS_DH"/>
    <property type="match status" value="1"/>
</dbReference>
<gene>
    <name evidence="10" type="ORF">T310_6794</name>
</gene>
<organism evidence="10 11">
    <name type="scientific">Rasamsonia emersonii (strain ATCC 16479 / CBS 393.64 / IMI 116815)</name>
    <dbReference type="NCBI Taxonomy" id="1408163"/>
    <lineage>
        <taxon>Eukaryota</taxon>
        <taxon>Fungi</taxon>
        <taxon>Dikarya</taxon>
        <taxon>Ascomycota</taxon>
        <taxon>Pezizomycotina</taxon>
        <taxon>Eurotiomycetes</taxon>
        <taxon>Eurotiomycetidae</taxon>
        <taxon>Eurotiales</taxon>
        <taxon>Trichocomaceae</taxon>
        <taxon>Rasamsonia</taxon>
    </lineage>
</organism>
<dbReference type="Proteomes" id="UP000053958">
    <property type="component" value="Unassembled WGS sequence"/>
</dbReference>
<feature type="region of interest" description="Disordered" evidence="7">
    <location>
        <begin position="1229"/>
        <end position="1253"/>
    </location>
</feature>
<dbReference type="SMART" id="SM00825">
    <property type="entry name" value="PKS_KS"/>
    <property type="match status" value="1"/>
</dbReference>
<dbReference type="EMBL" id="LASV01000365">
    <property type="protein sequence ID" value="KKA19255.1"/>
    <property type="molecule type" value="Genomic_DNA"/>
</dbReference>